<dbReference type="Pfam" id="PF13527">
    <property type="entry name" value="Acetyltransf_9"/>
    <property type="match status" value="1"/>
</dbReference>
<dbReference type="SUPFAM" id="SSF55729">
    <property type="entry name" value="Acyl-CoA N-acyltransferases (Nat)"/>
    <property type="match status" value="1"/>
</dbReference>
<keyword evidence="3" id="KW-1185">Reference proteome</keyword>
<feature type="region of interest" description="Disordered" evidence="1">
    <location>
        <begin position="320"/>
        <end position="349"/>
    </location>
</feature>
<sequence>MSETFALSGCLPPDVPEILELQDALWHGEEHNLAYYHWKYRDNPYLDGRFSVLARDGSGRVVGMVGVFGSRWERDGARFTLPCVTDTIVVPEHRNSPLFHLMLDEAARRLRDAGIPWLLDFGDQGAIPAMLLRGWKMAGPWPLSVVTRTGDPFRPGWADEPVRTGTRSGVPISVATGDEHTIAAMAEVASRVPDDGRVRVARDAEYYAWRAANPMADYRYLVAGDEKPVGFLVGHRFVLDPADGDTPTTIVECEADDPDVKADLVDVAHDLLPGRWILLCTQDLPAEAREVLLRRGAEISEPTGRFALDGHLPTLMLKPTGAEPGAPVPPDLAEPGSWDVRGTPGRAWR</sequence>
<evidence type="ECO:0000313" key="3">
    <source>
        <dbReference type="Proteomes" id="UP000199623"/>
    </source>
</evidence>
<dbReference type="GO" id="GO:0016740">
    <property type="term" value="F:transferase activity"/>
    <property type="evidence" value="ECO:0007669"/>
    <property type="project" value="UniProtKB-KW"/>
</dbReference>
<keyword evidence="2" id="KW-0808">Transferase</keyword>
<organism evidence="2 3">
    <name type="scientific">Lentzea fradiae</name>
    <dbReference type="NCBI Taxonomy" id="200378"/>
    <lineage>
        <taxon>Bacteria</taxon>
        <taxon>Bacillati</taxon>
        <taxon>Actinomycetota</taxon>
        <taxon>Actinomycetes</taxon>
        <taxon>Pseudonocardiales</taxon>
        <taxon>Pseudonocardiaceae</taxon>
        <taxon>Lentzea</taxon>
    </lineage>
</organism>
<proteinExistence type="predicted"/>
<dbReference type="InterPro" id="IPR016181">
    <property type="entry name" value="Acyl_CoA_acyltransferase"/>
</dbReference>
<dbReference type="OrthoDB" id="4037698at2"/>
<protein>
    <submittedName>
        <fullName evidence="2">Acetyltransferase (GNAT) domain-containing protein</fullName>
    </submittedName>
</protein>
<dbReference type="AlphaFoldDB" id="A0A1G7VJ07"/>
<name>A0A1G7VJ07_9PSEU</name>
<reference evidence="3" key="1">
    <citation type="submission" date="2016-10" db="EMBL/GenBank/DDBJ databases">
        <authorList>
            <person name="Varghese N."/>
            <person name="Submissions S."/>
        </authorList>
    </citation>
    <scope>NUCLEOTIDE SEQUENCE [LARGE SCALE GENOMIC DNA]</scope>
    <source>
        <strain evidence="3">CGMCC 4.3506</strain>
    </source>
</reference>
<dbReference type="Proteomes" id="UP000199623">
    <property type="component" value="Unassembled WGS sequence"/>
</dbReference>
<evidence type="ECO:0000313" key="2">
    <source>
        <dbReference type="EMBL" id="SDG59785.1"/>
    </source>
</evidence>
<dbReference type="EMBL" id="FNCC01000009">
    <property type="protein sequence ID" value="SDG59785.1"/>
    <property type="molecule type" value="Genomic_DNA"/>
</dbReference>
<dbReference type="Gene3D" id="3.40.630.30">
    <property type="match status" value="1"/>
</dbReference>
<dbReference type="RefSeq" id="WP_090051882.1">
    <property type="nucleotide sequence ID" value="NZ_FNCC01000009.1"/>
</dbReference>
<gene>
    <name evidence="2" type="ORF">SAMN05216553_109265</name>
</gene>
<accession>A0A1G7VJ07</accession>
<evidence type="ECO:0000256" key="1">
    <source>
        <dbReference type="SAM" id="MobiDB-lite"/>
    </source>
</evidence>